<dbReference type="InterPro" id="IPR012340">
    <property type="entry name" value="NA-bd_OB-fold"/>
</dbReference>
<protein>
    <recommendedName>
        <fullName evidence="2">CSD domain-containing protein</fullName>
    </recommendedName>
</protein>
<dbReference type="SUPFAM" id="SSF50249">
    <property type="entry name" value="Nucleic acid-binding proteins"/>
    <property type="match status" value="1"/>
</dbReference>
<dbReference type="GO" id="GO:0003676">
    <property type="term" value="F:nucleic acid binding"/>
    <property type="evidence" value="ECO:0007669"/>
    <property type="project" value="InterPro"/>
</dbReference>
<name>A0A938BKQ3_9BACT</name>
<dbReference type="PROSITE" id="PS51857">
    <property type="entry name" value="CSD_2"/>
    <property type="match status" value="1"/>
</dbReference>
<feature type="domain" description="CSD" evidence="2">
    <location>
        <begin position="378"/>
        <end position="447"/>
    </location>
</feature>
<feature type="region of interest" description="Disordered" evidence="1">
    <location>
        <begin position="430"/>
        <end position="466"/>
    </location>
</feature>
<sequence length="466" mass="52644">MTVLTGTIQGDPARELTENARLLQDQGDLRGAAEAYLAAYRQSPSGFRASRYLHCARKASPEAARLAAAFGLEALVAWPEEVWVQREAVWAHYDGFLKGLSADRASLAPEICRKGLDAARWIIKSTAEDLPLRLAVFAGARAAKALGHWHDVAELLTVLKPERLSDQPQAHAGKRLPSDRERWYVMRARALLETRRLDEALQVATAGSQAFSGSDSLARLKALAHMALGNLEQARALLETLDRRHPPQWYVKADLARLMMRQGDSASALALLCEAALLPGDAKGRIGVFEDLATLLEPREIWHACLDHLMLAWAIAITECWEHRRARCQERHEDFWSRHGDRLAQAGLDQAFEPPPFQQLLARCLTFWQIQVDELRPRQRGRIKAWNPEREFGFIELAGSPDLFFLGRNFRSRERRPEVGMPVEFEVKSSYDRKKERDSQMAVSVRPFSPPAKQVRKPIDIDSLPY</sequence>
<dbReference type="AlphaFoldDB" id="A0A938BKQ3"/>
<dbReference type="Gene3D" id="2.40.50.140">
    <property type="entry name" value="Nucleic acid-binding proteins"/>
    <property type="match status" value="1"/>
</dbReference>
<evidence type="ECO:0000313" key="4">
    <source>
        <dbReference type="Proteomes" id="UP000703893"/>
    </source>
</evidence>
<dbReference type="Proteomes" id="UP000703893">
    <property type="component" value="Unassembled WGS sequence"/>
</dbReference>
<dbReference type="InterPro" id="IPR002059">
    <property type="entry name" value="CSP_DNA-bd"/>
</dbReference>
<proteinExistence type="predicted"/>
<evidence type="ECO:0000313" key="3">
    <source>
        <dbReference type="EMBL" id="MBM3274461.1"/>
    </source>
</evidence>
<dbReference type="SUPFAM" id="SSF48452">
    <property type="entry name" value="TPR-like"/>
    <property type="match status" value="1"/>
</dbReference>
<reference evidence="3 4" key="1">
    <citation type="submission" date="2019-03" db="EMBL/GenBank/DDBJ databases">
        <title>Lake Tanganyika Metagenome-Assembled Genomes (MAGs).</title>
        <authorList>
            <person name="Tran P."/>
        </authorList>
    </citation>
    <scope>NUCLEOTIDE SEQUENCE [LARGE SCALE GENOMIC DNA]</scope>
    <source>
        <strain evidence="3">K_DeepCast_65m_m2_236</strain>
    </source>
</reference>
<dbReference type="InterPro" id="IPR011990">
    <property type="entry name" value="TPR-like_helical_dom_sf"/>
</dbReference>
<accession>A0A938BKQ3</accession>
<gene>
    <name evidence="3" type="ORF">FJZ00_04875</name>
</gene>
<comment type="caution">
    <text evidence="3">The sequence shown here is derived from an EMBL/GenBank/DDBJ whole genome shotgun (WGS) entry which is preliminary data.</text>
</comment>
<dbReference type="Gene3D" id="1.25.40.10">
    <property type="entry name" value="Tetratricopeptide repeat domain"/>
    <property type="match status" value="1"/>
</dbReference>
<dbReference type="EMBL" id="VGJX01000223">
    <property type="protein sequence ID" value="MBM3274461.1"/>
    <property type="molecule type" value="Genomic_DNA"/>
</dbReference>
<feature type="compositionally biased region" description="Basic and acidic residues" evidence="1">
    <location>
        <begin position="430"/>
        <end position="439"/>
    </location>
</feature>
<organism evidence="3 4">
    <name type="scientific">Candidatus Tanganyikabacteria bacterium</name>
    <dbReference type="NCBI Taxonomy" id="2961651"/>
    <lineage>
        <taxon>Bacteria</taxon>
        <taxon>Bacillati</taxon>
        <taxon>Candidatus Sericytochromatia</taxon>
        <taxon>Candidatus Tanganyikabacteria</taxon>
    </lineage>
</organism>
<evidence type="ECO:0000256" key="1">
    <source>
        <dbReference type="SAM" id="MobiDB-lite"/>
    </source>
</evidence>
<evidence type="ECO:0000259" key="2">
    <source>
        <dbReference type="PROSITE" id="PS51857"/>
    </source>
</evidence>
<dbReference type="Pfam" id="PF14559">
    <property type="entry name" value="TPR_19"/>
    <property type="match status" value="1"/>
</dbReference>